<sequence length="120" mass="13856">MKAFKSLQAYKYFQSGFVLKTGTKIVNDFYVLVAKVKHSQRSNEKPLDVWCIIDRLIDLPVRKINRDYPNGPAIPILSQRSTYTIPWSYRCKCFKWNLFCKHSALGGASPDGPLHYNSVR</sequence>
<name>A0AAV8VG30_9CUCU</name>
<accession>A0AAV8VG30</accession>
<evidence type="ECO:0008006" key="3">
    <source>
        <dbReference type="Google" id="ProtNLM"/>
    </source>
</evidence>
<comment type="caution">
    <text evidence="1">The sequence shown here is derived from an EMBL/GenBank/DDBJ whole genome shotgun (WGS) entry which is preliminary data.</text>
</comment>
<evidence type="ECO:0000313" key="1">
    <source>
        <dbReference type="EMBL" id="KAJ8912982.1"/>
    </source>
</evidence>
<dbReference type="AlphaFoldDB" id="A0AAV8VG30"/>
<reference evidence="1 2" key="1">
    <citation type="journal article" date="2023" name="Insect Mol. Biol.">
        <title>Genome sequencing provides insights into the evolution of gene families encoding plant cell wall-degrading enzymes in longhorned beetles.</title>
        <authorList>
            <person name="Shin N.R."/>
            <person name="Okamura Y."/>
            <person name="Kirsch R."/>
            <person name="Pauchet Y."/>
        </authorList>
    </citation>
    <scope>NUCLEOTIDE SEQUENCE [LARGE SCALE GENOMIC DNA]</scope>
    <source>
        <strain evidence="1">EAD_L_NR</strain>
    </source>
</reference>
<dbReference type="EMBL" id="JANEYG010000106">
    <property type="protein sequence ID" value="KAJ8912982.1"/>
    <property type="molecule type" value="Genomic_DNA"/>
</dbReference>
<keyword evidence="2" id="KW-1185">Reference proteome</keyword>
<evidence type="ECO:0000313" key="2">
    <source>
        <dbReference type="Proteomes" id="UP001159042"/>
    </source>
</evidence>
<dbReference type="Proteomes" id="UP001159042">
    <property type="component" value="Unassembled WGS sequence"/>
</dbReference>
<gene>
    <name evidence="1" type="ORF">NQ315_000039</name>
</gene>
<protein>
    <recommendedName>
        <fullName evidence="3">SWIM-type domain-containing protein</fullName>
    </recommendedName>
</protein>
<organism evidence="1 2">
    <name type="scientific">Exocentrus adspersus</name>
    <dbReference type="NCBI Taxonomy" id="1586481"/>
    <lineage>
        <taxon>Eukaryota</taxon>
        <taxon>Metazoa</taxon>
        <taxon>Ecdysozoa</taxon>
        <taxon>Arthropoda</taxon>
        <taxon>Hexapoda</taxon>
        <taxon>Insecta</taxon>
        <taxon>Pterygota</taxon>
        <taxon>Neoptera</taxon>
        <taxon>Endopterygota</taxon>
        <taxon>Coleoptera</taxon>
        <taxon>Polyphaga</taxon>
        <taxon>Cucujiformia</taxon>
        <taxon>Chrysomeloidea</taxon>
        <taxon>Cerambycidae</taxon>
        <taxon>Lamiinae</taxon>
        <taxon>Acanthocinini</taxon>
        <taxon>Exocentrus</taxon>
    </lineage>
</organism>
<proteinExistence type="predicted"/>